<evidence type="ECO:0000313" key="1">
    <source>
        <dbReference type="EMBL" id="MFB9553535.1"/>
    </source>
</evidence>
<gene>
    <name evidence="1" type="ORF">ACFFTP_04895</name>
</gene>
<dbReference type="Proteomes" id="UP001589716">
    <property type="component" value="Unassembled WGS sequence"/>
</dbReference>
<dbReference type="EMBL" id="JBHMCT010000005">
    <property type="protein sequence ID" value="MFB9553535.1"/>
    <property type="molecule type" value="Genomic_DNA"/>
</dbReference>
<dbReference type="SUPFAM" id="SSF48371">
    <property type="entry name" value="ARM repeat"/>
    <property type="match status" value="1"/>
</dbReference>
<organism evidence="1 2">
    <name type="scientific">Streptomyces roseoviridis</name>
    <dbReference type="NCBI Taxonomy" id="67361"/>
    <lineage>
        <taxon>Bacteria</taxon>
        <taxon>Bacillati</taxon>
        <taxon>Actinomycetota</taxon>
        <taxon>Actinomycetes</taxon>
        <taxon>Kitasatosporales</taxon>
        <taxon>Streptomycetaceae</taxon>
        <taxon>Streptomyces</taxon>
    </lineage>
</organism>
<evidence type="ECO:0000313" key="2">
    <source>
        <dbReference type="Proteomes" id="UP001589716"/>
    </source>
</evidence>
<reference evidence="1 2" key="1">
    <citation type="submission" date="2024-09" db="EMBL/GenBank/DDBJ databases">
        <authorList>
            <person name="Sun Q."/>
            <person name="Mori K."/>
        </authorList>
    </citation>
    <scope>NUCLEOTIDE SEQUENCE [LARGE SCALE GENOMIC DNA]</scope>
    <source>
        <strain evidence="1 2">JCM 4414</strain>
    </source>
</reference>
<name>A0ABV5QJ60_9ACTN</name>
<proteinExistence type="predicted"/>
<keyword evidence="2" id="KW-1185">Reference proteome</keyword>
<accession>A0ABV5QJ60</accession>
<dbReference type="InterPro" id="IPR011989">
    <property type="entry name" value="ARM-like"/>
</dbReference>
<protein>
    <submittedName>
        <fullName evidence="1">HEAT repeat domain-containing protein</fullName>
    </submittedName>
</protein>
<sequence length="322" mass="35116">MATFVHLTPAALTARIRRDGVRAAGGRSGRGVYLFPVLPSYTLTHQWLRELARRPGPRGLVAVHVRLPDDEPVTVGRYSDREPARTTAAEAVRRIGALDDARGWEVFLPRAVARAEVRRVRAVRQVTGWRYFPDAHGVAPCTCDGCRVRGEYGSRRLRSRRPHPLDGPPPSPPVLLARLERAMARDDTTALRETLESYGLRRRGPLPRLTPLAAHPDPTVRTALAAAVARWSTPGVDALLGELAAAAESDVRRSVAEHLAYRPTPEATALLVSLSTDPSPTVREAVVEGLAHRDAPEAAAVLARLADDPDPDVREAVEMFAD</sequence>
<dbReference type="Gene3D" id="1.25.10.10">
    <property type="entry name" value="Leucine-rich Repeat Variant"/>
    <property type="match status" value="1"/>
</dbReference>
<dbReference type="RefSeq" id="WP_345486361.1">
    <property type="nucleotide sequence ID" value="NZ_BAAAWU010000001.1"/>
</dbReference>
<dbReference type="InterPro" id="IPR016024">
    <property type="entry name" value="ARM-type_fold"/>
</dbReference>
<dbReference type="Pfam" id="PF13646">
    <property type="entry name" value="HEAT_2"/>
    <property type="match status" value="1"/>
</dbReference>
<comment type="caution">
    <text evidence="1">The sequence shown here is derived from an EMBL/GenBank/DDBJ whole genome shotgun (WGS) entry which is preliminary data.</text>
</comment>